<dbReference type="AlphaFoldDB" id="A0A1T8VGV1"/>
<evidence type="ECO:0000313" key="2">
    <source>
        <dbReference type="Proteomes" id="UP000190074"/>
    </source>
</evidence>
<protein>
    <submittedName>
        <fullName evidence="1">Uncharacterized protein</fullName>
    </submittedName>
</protein>
<proteinExistence type="predicted"/>
<dbReference type="Proteomes" id="UP000190074">
    <property type="component" value="Unassembled WGS sequence"/>
</dbReference>
<accession>A0A1T8VGV1</accession>
<dbReference type="EMBL" id="FVGW01000028">
    <property type="protein sequence ID" value="SKN04275.1"/>
    <property type="molecule type" value="Genomic_DNA"/>
</dbReference>
<reference evidence="1 2" key="1">
    <citation type="submission" date="2016-11" db="EMBL/GenBank/DDBJ databases">
        <authorList>
            <consortium name="Pathogen Informatics"/>
        </authorList>
    </citation>
    <scope>NUCLEOTIDE SEQUENCE [LARGE SCALE GENOMIC DNA]</scope>
    <source>
        <strain evidence="1 2">911</strain>
    </source>
</reference>
<organism evidence="1 2">
    <name type="scientific">Mycobacteroides abscessus subsp. massiliense</name>
    <dbReference type="NCBI Taxonomy" id="1962118"/>
    <lineage>
        <taxon>Bacteria</taxon>
        <taxon>Bacillati</taxon>
        <taxon>Actinomycetota</taxon>
        <taxon>Actinomycetes</taxon>
        <taxon>Mycobacteriales</taxon>
        <taxon>Mycobacteriaceae</taxon>
        <taxon>Mycobacteroides</taxon>
        <taxon>Mycobacteroides abscessus</taxon>
    </lineage>
</organism>
<name>A0A1T8VGV1_9MYCO</name>
<evidence type="ECO:0000313" key="1">
    <source>
        <dbReference type="EMBL" id="SKN04275.1"/>
    </source>
</evidence>
<sequence>MSAYSRGMYLDPDAVRRAPRCDICRRPMLCGQQRRHFSCIEGALKRFDAPASKSQANREKLGTDG</sequence>
<gene>
    <name evidence="1" type="ORF">SAMEA2259716_05827</name>
</gene>